<dbReference type="InterPro" id="IPR024496">
    <property type="entry name" value="Spore_germ_GerPE"/>
</dbReference>
<dbReference type="RefSeq" id="WP_160834882.1">
    <property type="nucleotide sequence ID" value="NZ_WMET01000001.1"/>
</dbReference>
<reference evidence="1 2" key="1">
    <citation type="submission" date="2019-11" db="EMBL/GenBank/DDBJ databases">
        <title>Genome sequences of 17 halophilic strains isolated from different environments.</title>
        <authorList>
            <person name="Furrow R.E."/>
        </authorList>
    </citation>
    <scope>NUCLEOTIDE SEQUENCE [LARGE SCALE GENOMIC DNA]</scope>
    <source>
        <strain evidence="1 2">22511_23_Filter</strain>
    </source>
</reference>
<organism evidence="1 2">
    <name type="scientific">Halobacillus litoralis</name>
    <dbReference type="NCBI Taxonomy" id="45668"/>
    <lineage>
        <taxon>Bacteria</taxon>
        <taxon>Bacillati</taxon>
        <taxon>Bacillota</taxon>
        <taxon>Bacilli</taxon>
        <taxon>Bacillales</taxon>
        <taxon>Bacillaceae</taxon>
        <taxon>Halobacillus</taxon>
    </lineage>
</organism>
<evidence type="ECO:0000313" key="2">
    <source>
        <dbReference type="Proteomes" id="UP000460949"/>
    </source>
</evidence>
<sequence length="122" mass="13578">MIKRMVYTNDMEIQSLAIGSVADIGDVYKASPSSRVLAVQKEGPAFEEDVYQFEDFSIFSLKNPPPPPPLNVETFTYQNSPITVDNVRVVGVSTAGIFQTGGIEHIEALNYTKHFRILKDEP</sequence>
<proteinExistence type="predicted"/>
<dbReference type="AlphaFoldDB" id="A0A845DY78"/>
<dbReference type="Pfam" id="PF10970">
    <property type="entry name" value="GerPE"/>
    <property type="match status" value="1"/>
</dbReference>
<gene>
    <name evidence="1" type="ORF">GLW04_00845</name>
</gene>
<protein>
    <submittedName>
        <fullName evidence="1">Spore germination protein GerPE</fullName>
    </submittedName>
</protein>
<dbReference type="EMBL" id="WMET01000001">
    <property type="protein sequence ID" value="MYL18414.1"/>
    <property type="molecule type" value="Genomic_DNA"/>
</dbReference>
<name>A0A845DY78_9BACI</name>
<comment type="caution">
    <text evidence="1">The sequence shown here is derived from an EMBL/GenBank/DDBJ whole genome shotgun (WGS) entry which is preliminary data.</text>
</comment>
<evidence type="ECO:0000313" key="1">
    <source>
        <dbReference type="EMBL" id="MYL18414.1"/>
    </source>
</evidence>
<accession>A0A845DY78</accession>
<dbReference type="Proteomes" id="UP000460949">
    <property type="component" value="Unassembled WGS sequence"/>
</dbReference>